<feature type="domain" description="DNA polymerase III subunit delta C-terminal" evidence="11">
    <location>
        <begin position="213"/>
        <end position="333"/>
    </location>
</feature>
<organism evidence="12 13">
    <name type="scientific">Shewanella pneumatophori</name>
    <dbReference type="NCBI Taxonomy" id="314092"/>
    <lineage>
        <taxon>Bacteria</taxon>
        <taxon>Pseudomonadati</taxon>
        <taxon>Pseudomonadota</taxon>
        <taxon>Gammaproteobacteria</taxon>
        <taxon>Alteromonadales</taxon>
        <taxon>Shewanellaceae</taxon>
        <taxon>Shewanella</taxon>
    </lineage>
</organism>
<comment type="similarity">
    <text evidence="7">Belongs to the DNA polymerase HolA subunit family.</text>
</comment>
<dbReference type="NCBIfam" id="TIGR01128">
    <property type="entry name" value="holA"/>
    <property type="match status" value="1"/>
</dbReference>
<keyword evidence="3 12" id="KW-0808">Transferase</keyword>
<evidence type="ECO:0000259" key="11">
    <source>
        <dbReference type="Pfam" id="PF14840"/>
    </source>
</evidence>
<dbReference type="InterPro" id="IPR005790">
    <property type="entry name" value="DNA_polIII_delta"/>
</dbReference>
<dbReference type="InterPro" id="IPR032780">
    <property type="entry name" value="DNA_pol3_delt_C"/>
</dbReference>
<dbReference type="PANTHER" id="PTHR34388:SF1">
    <property type="entry name" value="DNA POLYMERASE III SUBUNIT DELTA"/>
    <property type="match status" value="1"/>
</dbReference>
<protein>
    <recommendedName>
        <fullName evidence="2 9">DNA polymerase III subunit delta</fullName>
        <ecNumber evidence="1 9">2.7.7.7</ecNumber>
    </recommendedName>
</protein>
<dbReference type="GO" id="GO:0006261">
    <property type="term" value="P:DNA-templated DNA replication"/>
    <property type="evidence" value="ECO:0007669"/>
    <property type="project" value="TreeGrafter"/>
</dbReference>
<dbReference type="EMBL" id="JAKILB010000004">
    <property type="protein sequence ID" value="MCL1138339.1"/>
    <property type="molecule type" value="Genomic_DNA"/>
</dbReference>
<evidence type="ECO:0000313" key="13">
    <source>
        <dbReference type="Proteomes" id="UP001139293"/>
    </source>
</evidence>
<name>A0A9X1Z9U4_9GAMM</name>
<evidence type="ECO:0000256" key="1">
    <source>
        <dbReference type="ARBA" id="ARBA00012417"/>
    </source>
</evidence>
<dbReference type="Gene3D" id="1.20.272.10">
    <property type="match status" value="1"/>
</dbReference>
<evidence type="ECO:0000256" key="3">
    <source>
        <dbReference type="ARBA" id="ARBA00022679"/>
    </source>
</evidence>
<dbReference type="AlphaFoldDB" id="A0A9X1Z9U4"/>
<evidence type="ECO:0000256" key="6">
    <source>
        <dbReference type="ARBA" id="ARBA00022932"/>
    </source>
</evidence>
<proteinExistence type="inferred from homology"/>
<dbReference type="SUPFAM" id="SSF52540">
    <property type="entry name" value="P-loop containing nucleoside triphosphate hydrolases"/>
    <property type="match status" value="1"/>
</dbReference>
<dbReference type="PANTHER" id="PTHR34388">
    <property type="entry name" value="DNA POLYMERASE III SUBUNIT DELTA"/>
    <property type="match status" value="1"/>
</dbReference>
<feature type="domain" description="DNA polymerase III delta N-terminal" evidence="10">
    <location>
        <begin position="20"/>
        <end position="137"/>
    </location>
</feature>
<dbReference type="SUPFAM" id="SSF48019">
    <property type="entry name" value="post-AAA+ oligomerization domain-like"/>
    <property type="match status" value="1"/>
</dbReference>
<evidence type="ECO:0000313" key="12">
    <source>
        <dbReference type="EMBL" id="MCL1138339.1"/>
    </source>
</evidence>
<dbReference type="RefSeq" id="WP_248949407.1">
    <property type="nucleotide sequence ID" value="NZ_JAKILB010000004.1"/>
</dbReference>
<dbReference type="Gene3D" id="3.40.50.300">
    <property type="entry name" value="P-loop containing nucleotide triphosphate hydrolases"/>
    <property type="match status" value="1"/>
</dbReference>
<gene>
    <name evidence="12" type="primary">holA</name>
    <name evidence="12" type="ORF">L2740_07215</name>
</gene>
<dbReference type="GO" id="GO:0003677">
    <property type="term" value="F:DNA binding"/>
    <property type="evidence" value="ECO:0007669"/>
    <property type="project" value="InterPro"/>
</dbReference>
<dbReference type="Gene3D" id="1.10.8.60">
    <property type="match status" value="1"/>
</dbReference>
<dbReference type="GO" id="GO:0003887">
    <property type="term" value="F:DNA-directed DNA polymerase activity"/>
    <property type="evidence" value="ECO:0007669"/>
    <property type="project" value="UniProtKB-UniRule"/>
</dbReference>
<evidence type="ECO:0000256" key="4">
    <source>
        <dbReference type="ARBA" id="ARBA00022695"/>
    </source>
</evidence>
<keyword evidence="4 12" id="KW-0548">Nucleotidyltransferase</keyword>
<evidence type="ECO:0000259" key="10">
    <source>
        <dbReference type="Pfam" id="PF06144"/>
    </source>
</evidence>
<dbReference type="GO" id="GO:0009360">
    <property type="term" value="C:DNA polymerase III complex"/>
    <property type="evidence" value="ECO:0007669"/>
    <property type="project" value="UniProtKB-UniRule"/>
</dbReference>
<dbReference type="Pfam" id="PF06144">
    <property type="entry name" value="DNA_pol3_delta"/>
    <property type="match status" value="1"/>
</dbReference>
<keyword evidence="13" id="KW-1185">Reference proteome</keyword>
<evidence type="ECO:0000256" key="5">
    <source>
        <dbReference type="ARBA" id="ARBA00022705"/>
    </source>
</evidence>
<dbReference type="Pfam" id="PF14840">
    <property type="entry name" value="DNA_pol3_delt_C"/>
    <property type="match status" value="1"/>
</dbReference>
<dbReference type="InterPro" id="IPR008921">
    <property type="entry name" value="DNA_pol3_clamp-load_cplx_C"/>
</dbReference>
<evidence type="ECO:0000256" key="7">
    <source>
        <dbReference type="ARBA" id="ARBA00034754"/>
    </source>
</evidence>
<evidence type="ECO:0000256" key="8">
    <source>
        <dbReference type="ARBA" id="ARBA00049244"/>
    </source>
</evidence>
<dbReference type="Proteomes" id="UP001139293">
    <property type="component" value="Unassembled WGS sequence"/>
</dbReference>
<evidence type="ECO:0000256" key="9">
    <source>
        <dbReference type="NCBIfam" id="TIGR01128"/>
    </source>
</evidence>
<comment type="catalytic activity">
    <reaction evidence="8">
        <text>DNA(n) + a 2'-deoxyribonucleoside 5'-triphosphate = DNA(n+1) + diphosphate</text>
        <dbReference type="Rhea" id="RHEA:22508"/>
        <dbReference type="Rhea" id="RHEA-COMP:17339"/>
        <dbReference type="Rhea" id="RHEA-COMP:17340"/>
        <dbReference type="ChEBI" id="CHEBI:33019"/>
        <dbReference type="ChEBI" id="CHEBI:61560"/>
        <dbReference type="ChEBI" id="CHEBI:173112"/>
        <dbReference type="EC" id="2.7.7.7"/>
    </reaction>
</comment>
<sequence>MRVYPDQLVRQLSPLPQCCLIFGDDPWLCEQSRAALHTEAKRQGFEEKIQLTQETGFSWNELYEQWQAMSLFSSRRIIELTLPQAKPGTEGSAMLQSLMQMDNPDVLLILTGPKLASEQTKSKWFKSLDAKGLYVPCTTPEGAQFQRWLDGRINHYGLSMGRDPREMLFALYEGNLLAADQALQLLQLLSPNAAIDCDQLSQYFEDQSRFSVFQLTDAMLNNQQDKAQHILSQLKSGGVAMPIILWSVFKELGILMQLKSTQNNRQPLQGVWSKLRIWDKRKPIYQTALNRLELNHVESLLAATSAIELKLKQQGIEDWTGLSHVSLLFDPKAHHKLSHIDLA</sequence>
<dbReference type="InterPro" id="IPR010372">
    <property type="entry name" value="DNA_pol3_delta_N"/>
</dbReference>
<dbReference type="InterPro" id="IPR027417">
    <property type="entry name" value="P-loop_NTPase"/>
</dbReference>
<accession>A0A9X1Z9U4</accession>
<reference evidence="12" key="1">
    <citation type="submission" date="2022-01" db="EMBL/GenBank/DDBJ databases">
        <title>Whole genome-based taxonomy of the Shewanellaceae.</title>
        <authorList>
            <person name="Martin-Rodriguez A.J."/>
        </authorList>
    </citation>
    <scope>NUCLEOTIDE SEQUENCE</scope>
    <source>
        <strain evidence="12">KCTC 23973</strain>
    </source>
</reference>
<evidence type="ECO:0000256" key="2">
    <source>
        <dbReference type="ARBA" id="ARBA00017703"/>
    </source>
</evidence>
<keyword evidence="6" id="KW-0239">DNA-directed DNA polymerase</keyword>
<keyword evidence="5" id="KW-0235">DNA replication</keyword>
<dbReference type="EC" id="2.7.7.7" evidence="1 9"/>
<comment type="caution">
    <text evidence="12">The sequence shown here is derived from an EMBL/GenBank/DDBJ whole genome shotgun (WGS) entry which is preliminary data.</text>
</comment>